<evidence type="ECO:0008006" key="4">
    <source>
        <dbReference type="Google" id="ProtNLM"/>
    </source>
</evidence>
<dbReference type="Proteomes" id="UP000215214">
    <property type="component" value="Chromosome TJEJU"/>
</dbReference>
<dbReference type="EMBL" id="LT899436">
    <property type="protein sequence ID" value="SNR17187.1"/>
    <property type="molecule type" value="Genomic_DNA"/>
</dbReference>
<dbReference type="KEGG" id="tje:TJEJU_3543"/>
<keyword evidence="1" id="KW-0732">Signal</keyword>
<reference evidence="2 3" key="1">
    <citation type="submission" date="2017-07" db="EMBL/GenBank/DDBJ databases">
        <authorList>
            <person name="Sun Z.S."/>
            <person name="Albrecht U."/>
            <person name="Echele G."/>
            <person name="Lee C.C."/>
        </authorList>
    </citation>
    <scope>NUCLEOTIDE SEQUENCE [LARGE SCALE GENOMIC DNA]</scope>
    <source>
        <strain evidence="3">type strain: KCTC 22618</strain>
    </source>
</reference>
<dbReference type="GO" id="GO:0006974">
    <property type="term" value="P:DNA damage response"/>
    <property type="evidence" value="ECO:0007669"/>
    <property type="project" value="TreeGrafter"/>
</dbReference>
<dbReference type="PANTHER" id="PTHR34387">
    <property type="entry name" value="SLR1258 PROTEIN"/>
    <property type="match status" value="1"/>
</dbReference>
<dbReference type="AlphaFoldDB" id="A0A238UDB4"/>
<name>A0A238UDB4_9FLAO</name>
<evidence type="ECO:0000313" key="2">
    <source>
        <dbReference type="EMBL" id="SNR17187.1"/>
    </source>
</evidence>
<protein>
    <recommendedName>
        <fullName evidence="4">SIMPL domain-containing protein</fullName>
    </recommendedName>
</protein>
<dbReference type="InterPro" id="IPR052022">
    <property type="entry name" value="26kDa_periplasmic_antigen"/>
</dbReference>
<proteinExistence type="predicted"/>
<dbReference type="Gene3D" id="3.30.110.170">
    <property type="entry name" value="Protein of unknown function (DUF541), domain 1"/>
    <property type="match status" value="1"/>
</dbReference>
<dbReference type="PANTHER" id="PTHR34387:SF1">
    <property type="entry name" value="PERIPLASMIC IMMUNOGENIC PROTEIN"/>
    <property type="match status" value="1"/>
</dbReference>
<organism evidence="2 3">
    <name type="scientific">Tenacibaculum jejuense</name>
    <dbReference type="NCBI Taxonomy" id="584609"/>
    <lineage>
        <taxon>Bacteria</taxon>
        <taxon>Pseudomonadati</taxon>
        <taxon>Bacteroidota</taxon>
        <taxon>Flavobacteriia</taxon>
        <taxon>Flavobacteriales</taxon>
        <taxon>Flavobacteriaceae</taxon>
        <taxon>Tenacibaculum</taxon>
    </lineage>
</organism>
<gene>
    <name evidence="2" type="ORF">TJEJU_3543</name>
</gene>
<dbReference type="RefSeq" id="WP_095074220.1">
    <property type="nucleotide sequence ID" value="NZ_LT899436.1"/>
</dbReference>
<feature type="chain" id="PRO_5012805453" description="SIMPL domain-containing protein" evidence="1">
    <location>
        <begin position="19"/>
        <end position="231"/>
    </location>
</feature>
<dbReference type="OrthoDB" id="1242975at2"/>
<feature type="signal peptide" evidence="1">
    <location>
        <begin position="1"/>
        <end position="18"/>
    </location>
</feature>
<dbReference type="InterPro" id="IPR007497">
    <property type="entry name" value="SIMPL/DUF541"/>
</dbReference>
<evidence type="ECO:0000313" key="3">
    <source>
        <dbReference type="Proteomes" id="UP000215214"/>
    </source>
</evidence>
<dbReference type="Pfam" id="PF04402">
    <property type="entry name" value="SIMPL"/>
    <property type="match status" value="1"/>
</dbReference>
<sequence length="231" mass="26290">MKKVLFVIIILTSFIGVAQTNIDSRPFIEVTGVAEKEVVPNEIYLDIPVEERIEKGRKITIQEIENELKKGLKSCGVPEENLSISNLNSKLVKTGWWNKEILATADYELKVNDASVLKDLFEIFERLKIKNAKITKASHDKIETIRKEVRIAAIKAAKEKADYLLNAIGEKTGKSLIIRDVGNQQINNFSFANTAYKQNKLMSREVKFKQGNIQFQNIKISSSIYVKFEIK</sequence>
<keyword evidence="3" id="KW-1185">Reference proteome</keyword>
<evidence type="ECO:0000256" key="1">
    <source>
        <dbReference type="SAM" id="SignalP"/>
    </source>
</evidence>
<accession>A0A238UDB4</accession>